<name>A0A8S9KYL3_BRACR</name>
<comment type="caution">
    <text evidence="1">The sequence shown here is derived from an EMBL/GenBank/DDBJ whole genome shotgun (WGS) entry which is preliminary data.</text>
</comment>
<dbReference type="Proteomes" id="UP000712281">
    <property type="component" value="Unassembled WGS sequence"/>
</dbReference>
<proteinExistence type="predicted"/>
<evidence type="ECO:0000313" key="2">
    <source>
        <dbReference type="Proteomes" id="UP000712281"/>
    </source>
</evidence>
<organism evidence="1 2">
    <name type="scientific">Brassica cretica</name>
    <name type="common">Mustard</name>
    <dbReference type="NCBI Taxonomy" id="69181"/>
    <lineage>
        <taxon>Eukaryota</taxon>
        <taxon>Viridiplantae</taxon>
        <taxon>Streptophyta</taxon>
        <taxon>Embryophyta</taxon>
        <taxon>Tracheophyta</taxon>
        <taxon>Spermatophyta</taxon>
        <taxon>Magnoliopsida</taxon>
        <taxon>eudicotyledons</taxon>
        <taxon>Gunneridae</taxon>
        <taxon>Pentapetalae</taxon>
        <taxon>rosids</taxon>
        <taxon>malvids</taxon>
        <taxon>Brassicales</taxon>
        <taxon>Brassicaceae</taxon>
        <taxon>Brassiceae</taxon>
        <taxon>Brassica</taxon>
    </lineage>
</organism>
<dbReference type="AlphaFoldDB" id="A0A8S9KYL3"/>
<dbReference type="EMBL" id="QGKW02000717">
    <property type="protein sequence ID" value="KAF2599419.1"/>
    <property type="molecule type" value="Genomic_DNA"/>
</dbReference>
<reference evidence="1" key="1">
    <citation type="submission" date="2019-12" db="EMBL/GenBank/DDBJ databases">
        <title>Genome sequencing and annotation of Brassica cretica.</title>
        <authorList>
            <person name="Studholme D.J."/>
            <person name="Sarris P.F."/>
        </authorList>
    </citation>
    <scope>NUCLEOTIDE SEQUENCE</scope>
    <source>
        <strain evidence="1">PFS-001/15</strain>
        <tissue evidence="1">Leaf</tissue>
    </source>
</reference>
<accession>A0A8S9KYL3</accession>
<gene>
    <name evidence="1" type="ORF">F2Q68_00008191</name>
</gene>
<sequence>MISARLVRDLGQLSRDDFTLFLFYLQHVFSGDSTPPPTLNRALTQSSSATLHLACEPRDRVQLYAEFLPCDLDETRVRFE</sequence>
<evidence type="ECO:0000313" key="1">
    <source>
        <dbReference type="EMBL" id="KAF2599419.1"/>
    </source>
</evidence>
<protein>
    <submittedName>
        <fullName evidence="1">Uncharacterized protein</fullName>
    </submittedName>
</protein>